<dbReference type="GO" id="GO:0016094">
    <property type="term" value="P:polyprenol biosynthetic process"/>
    <property type="evidence" value="ECO:0007669"/>
    <property type="project" value="TreeGrafter"/>
</dbReference>
<dbReference type="Pfam" id="PF01255">
    <property type="entry name" value="Prenyltransf"/>
    <property type="match status" value="1"/>
</dbReference>
<dbReference type="InterPro" id="IPR018520">
    <property type="entry name" value="UPP_synth-like_CS"/>
</dbReference>
<comment type="similarity">
    <text evidence="2">Belongs to the UPP synthase family.</text>
</comment>
<evidence type="ECO:0000313" key="3">
    <source>
        <dbReference type="EMBL" id="ATU19646.1"/>
    </source>
</evidence>
<feature type="binding site" evidence="2">
    <location>
        <begin position="215"/>
        <end position="217"/>
    </location>
    <ligand>
        <name>substrate</name>
    </ligand>
</feature>
<dbReference type="EC" id="2.5.1.-" evidence="2"/>
<feature type="active site" evidence="2">
    <location>
        <position position="41"/>
    </location>
</feature>
<feature type="binding site" evidence="2">
    <location>
        <position position="90"/>
    </location>
    <ligand>
        <name>substrate</name>
    </ligand>
</feature>
<dbReference type="STRING" id="35760.BCHO_0389"/>
<dbReference type="PANTHER" id="PTHR10291:SF0">
    <property type="entry name" value="DEHYDRODOLICHYL DIPHOSPHATE SYNTHASE 2"/>
    <property type="match status" value="1"/>
</dbReference>
<dbReference type="NCBIfam" id="NF011404">
    <property type="entry name" value="PRK14829.1"/>
    <property type="match status" value="1"/>
</dbReference>
<dbReference type="GO" id="GO:0008834">
    <property type="term" value="F:ditrans,polycis-undecaprenyl-diphosphate synthase [(2E,6E)-farnesyl-diphosphate specific] activity"/>
    <property type="evidence" value="ECO:0007669"/>
    <property type="project" value="TreeGrafter"/>
</dbReference>
<feature type="binding site" evidence="2">
    <location>
        <position position="46"/>
    </location>
    <ligand>
        <name>substrate</name>
    </ligand>
</feature>
<dbReference type="GO" id="GO:0000287">
    <property type="term" value="F:magnesium ion binding"/>
    <property type="evidence" value="ECO:0007669"/>
    <property type="project" value="UniProtKB-UniRule"/>
</dbReference>
<keyword evidence="1 2" id="KW-0808">Transferase</keyword>
<reference evidence="4 5" key="1">
    <citation type="submission" date="2014-03" db="EMBL/GenBank/DDBJ databases">
        <title>Genomics of Bifidobacteria.</title>
        <authorList>
            <person name="Ventura M."/>
            <person name="Milani C."/>
            <person name="Lugli G.A."/>
        </authorList>
    </citation>
    <scope>NUCLEOTIDE SEQUENCE [LARGE SCALE GENOMIC DNA]</scope>
    <source>
        <strain evidence="4 5">LMG 10510</strain>
    </source>
</reference>
<dbReference type="GO" id="GO:0030145">
    <property type="term" value="F:manganese ion binding"/>
    <property type="evidence" value="ECO:0007669"/>
    <property type="project" value="TreeGrafter"/>
</dbReference>
<feature type="active site" description="Proton acceptor" evidence="2">
    <location>
        <position position="89"/>
    </location>
</feature>
<dbReference type="KEGG" id="bcho:BcFMB_00355"/>
<dbReference type="InterPro" id="IPR001441">
    <property type="entry name" value="UPP_synth-like"/>
</dbReference>
<accession>A0A087AHQ4</accession>
<reference evidence="3 6" key="2">
    <citation type="submission" date="2016-11" db="EMBL/GenBank/DDBJ databases">
        <title>complete genome sequence of Bifidobacterium choerinum strain FMB-1.</title>
        <authorList>
            <person name="Park C.-S."/>
            <person name="Jung D.-H."/>
            <person name="Choi D.-S."/>
        </authorList>
    </citation>
    <scope>NUCLEOTIDE SEQUENCE [LARGE SCALE GENOMIC DNA]</scope>
    <source>
        <strain evidence="3 6">FMB-1</strain>
    </source>
</reference>
<dbReference type="PROSITE" id="PS01066">
    <property type="entry name" value="UPP_SYNTHASE"/>
    <property type="match status" value="1"/>
</dbReference>
<dbReference type="NCBIfam" id="TIGR00055">
    <property type="entry name" value="uppS"/>
    <property type="match status" value="1"/>
</dbReference>
<dbReference type="EMBL" id="CP018044">
    <property type="protein sequence ID" value="ATU19646.1"/>
    <property type="molecule type" value="Genomic_DNA"/>
</dbReference>
<sequence length="264" mass="30128">MAFDCVDYTSLNVPAAPFSDPTIVPDFPKNKVPRHVGVIMDGNGRWAQQRGLIRTEGHQAAEPVVFDTIAGAIEAGVRYLSLYTFSTENWKRSPQEVRFLMGFSRDIIRRRVAQMDEWGVRVRWSGRRPKLWKSVIDELESAMERTKHNKVIDVVFCINYGGRAEIADAAAAIAREVREGRIKGDRVTEKMVAEHLYNPDIPDCDLVIRTSGEQRTSNFLPWEAAYAELDFVPELFPDCGREVLWGSIDRYIHRDRRFGGVKQA</sequence>
<dbReference type="eggNOG" id="COG0020">
    <property type="taxonomic scope" value="Bacteria"/>
</dbReference>
<dbReference type="AlphaFoldDB" id="A0A087AHQ4"/>
<feature type="binding site" evidence="2">
    <location>
        <position position="58"/>
    </location>
    <ligand>
        <name>substrate</name>
    </ligand>
</feature>
<dbReference type="SUPFAM" id="SSF64005">
    <property type="entry name" value="Undecaprenyl diphosphate synthase"/>
    <property type="match status" value="1"/>
</dbReference>
<keyword evidence="2" id="KW-0460">Magnesium</keyword>
<keyword evidence="5" id="KW-1185">Reference proteome</keyword>
<dbReference type="GO" id="GO:0005829">
    <property type="term" value="C:cytosol"/>
    <property type="evidence" value="ECO:0007669"/>
    <property type="project" value="TreeGrafter"/>
</dbReference>
<gene>
    <name evidence="3" type="ORF">BcFMB_00355</name>
    <name evidence="4" type="ORF">BCHO_0389</name>
</gene>
<name>A0A087AHQ4_9BIFI</name>
<proteinExistence type="inferred from homology"/>
<organism evidence="4 5">
    <name type="scientific">Bifidobacterium choerinum</name>
    <dbReference type="NCBI Taxonomy" id="35760"/>
    <lineage>
        <taxon>Bacteria</taxon>
        <taxon>Bacillati</taxon>
        <taxon>Actinomycetota</taxon>
        <taxon>Actinomycetes</taxon>
        <taxon>Bifidobacteriales</taxon>
        <taxon>Bifidobacteriaceae</taxon>
        <taxon>Bifidobacterium</taxon>
    </lineage>
</organism>
<evidence type="ECO:0000313" key="4">
    <source>
        <dbReference type="EMBL" id="KFI58304.1"/>
    </source>
</evidence>
<dbReference type="Gene3D" id="3.40.1180.10">
    <property type="entry name" value="Decaprenyl diphosphate synthase-like"/>
    <property type="match status" value="1"/>
</dbReference>
<dbReference type="Proteomes" id="UP000229907">
    <property type="component" value="Chromosome"/>
</dbReference>
<feature type="binding site" evidence="2">
    <location>
        <position position="92"/>
    </location>
    <ligand>
        <name>substrate</name>
    </ligand>
</feature>
<feature type="binding site" evidence="2">
    <location>
        <begin position="42"/>
        <end position="45"/>
    </location>
    <ligand>
        <name>substrate</name>
    </ligand>
</feature>
<feature type="binding site" evidence="2">
    <location>
        <position position="54"/>
    </location>
    <ligand>
        <name>substrate</name>
    </ligand>
</feature>
<feature type="binding site" evidence="2">
    <location>
        <position position="228"/>
    </location>
    <ligand>
        <name>Mg(2+)</name>
        <dbReference type="ChEBI" id="CHEBI:18420"/>
    </ligand>
</feature>
<dbReference type="CDD" id="cd00475">
    <property type="entry name" value="Cis_IPPS"/>
    <property type="match status" value="1"/>
</dbReference>
<comment type="subunit">
    <text evidence="2">Homodimer.</text>
</comment>
<dbReference type="EMBL" id="JGYU01000002">
    <property type="protein sequence ID" value="KFI58304.1"/>
    <property type="molecule type" value="Genomic_DNA"/>
</dbReference>
<dbReference type="GO" id="GO:0005886">
    <property type="term" value="C:plasma membrane"/>
    <property type="evidence" value="ECO:0007669"/>
    <property type="project" value="TreeGrafter"/>
</dbReference>
<evidence type="ECO:0000256" key="1">
    <source>
        <dbReference type="ARBA" id="ARBA00022679"/>
    </source>
</evidence>
<dbReference type="InterPro" id="IPR036424">
    <property type="entry name" value="UPP_synth-like_sf"/>
</dbReference>
<evidence type="ECO:0000313" key="6">
    <source>
        <dbReference type="Proteomes" id="UP000229907"/>
    </source>
</evidence>
<evidence type="ECO:0000313" key="5">
    <source>
        <dbReference type="Proteomes" id="UP000028995"/>
    </source>
</evidence>
<feature type="binding site" evidence="2">
    <location>
        <position position="209"/>
    </location>
    <ligand>
        <name>substrate</name>
    </ligand>
</feature>
<feature type="binding site" evidence="2">
    <location>
        <begin position="86"/>
        <end position="88"/>
    </location>
    <ligand>
        <name>substrate</name>
    </ligand>
</feature>
<dbReference type="RefSeq" id="WP_024540675.1">
    <property type="nucleotide sequence ID" value="NZ_CP018044.1"/>
</dbReference>
<dbReference type="OrthoDB" id="4191603at2"/>
<protein>
    <recommendedName>
        <fullName evidence="2">Isoprenyl transferase</fullName>
        <ecNumber evidence="2">2.5.1.-</ecNumber>
    </recommendedName>
</protein>
<dbReference type="PANTHER" id="PTHR10291">
    <property type="entry name" value="DEHYDRODOLICHYL DIPHOSPHATE SYNTHASE FAMILY MEMBER"/>
    <property type="match status" value="1"/>
</dbReference>
<comment type="cofactor">
    <cofactor evidence="2">
        <name>Mg(2+)</name>
        <dbReference type="ChEBI" id="CHEBI:18420"/>
    </cofactor>
    <text evidence="2">Binds 2 magnesium ions per subunit.</text>
</comment>
<evidence type="ECO:0000256" key="2">
    <source>
        <dbReference type="HAMAP-Rule" id="MF_01139"/>
    </source>
</evidence>
<dbReference type="GO" id="GO:0033850">
    <property type="term" value="F:Z-farnesyl diphosphate synthase activity"/>
    <property type="evidence" value="ECO:0007669"/>
    <property type="project" value="TreeGrafter"/>
</dbReference>
<comment type="function">
    <text evidence="2">Catalyzes the condensation of isopentenyl diphosphate (IPP) with allylic pyrophosphates generating different type of terpenoids.</text>
</comment>
<dbReference type="Proteomes" id="UP000028995">
    <property type="component" value="Unassembled WGS sequence"/>
</dbReference>
<keyword evidence="2" id="KW-0479">Metal-binding</keyword>
<feature type="binding site" evidence="2">
    <location>
        <position position="41"/>
    </location>
    <ligand>
        <name>Mg(2+)</name>
        <dbReference type="ChEBI" id="CHEBI:18420"/>
    </ligand>
</feature>
<dbReference type="HAMAP" id="MF_01139">
    <property type="entry name" value="ISPT"/>
    <property type="match status" value="1"/>
</dbReference>